<dbReference type="Pfam" id="PF00590">
    <property type="entry name" value="TP_methylase"/>
    <property type="match status" value="1"/>
</dbReference>
<evidence type="ECO:0000256" key="3">
    <source>
        <dbReference type="ARBA" id="ARBA00022603"/>
    </source>
</evidence>
<keyword evidence="4 6" id="KW-0808">Transferase</keyword>
<evidence type="ECO:0000256" key="5">
    <source>
        <dbReference type="ARBA" id="ARBA00022691"/>
    </source>
</evidence>
<dbReference type="InParanoid" id="A0A0Q0S129"/>
<feature type="binding site" evidence="6 7">
    <location>
        <position position="164"/>
    </location>
    <ligand>
        <name>S-adenosyl-L-methionine</name>
        <dbReference type="ChEBI" id="CHEBI:59789"/>
    </ligand>
</feature>
<dbReference type="GO" id="GO:0004164">
    <property type="term" value="F:diphthine synthase activity"/>
    <property type="evidence" value="ECO:0007669"/>
    <property type="project" value="UniProtKB-UniRule"/>
</dbReference>
<proteinExistence type="inferred from homology"/>
<evidence type="ECO:0000256" key="2">
    <source>
        <dbReference type="ARBA" id="ARBA00006729"/>
    </source>
</evidence>
<comment type="caution">
    <text evidence="6">Lacks conserved residue(s) required for the propagation of feature annotation.</text>
</comment>
<accession>A0A0Q0S129</accession>
<comment type="function">
    <text evidence="6">S-adenosyl-L-methionine-dependent methyltransferase that catalyzes the trimethylation of the amino group of the modified target histidine residue in translation elongation factor 2 (EF-2), to form an intermediate called diphthine. The three successive methylation reactions represent the second step of diphthamide biosynthesis.</text>
</comment>
<dbReference type="InterPro" id="IPR035996">
    <property type="entry name" value="4pyrrol_Methylase_sf"/>
</dbReference>
<feature type="binding site" evidence="6 7">
    <location>
        <begin position="112"/>
        <end position="113"/>
    </location>
    <ligand>
        <name>S-adenosyl-L-methionine</name>
        <dbReference type="ChEBI" id="CHEBI:59789"/>
    </ligand>
</feature>
<dbReference type="GO" id="GO:0017183">
    <property type="term" value="P:protein histidyl modification to diphthamide"/>
    <property type="evidence" value="ECO:0007669"/>
    <property type="project" value="UniProtKB-UniRule"/>
</dbReference>
<evidence type="ECO:0000256" key="6">
    <source>
        <dbReference type="HAMAP-Rule" id="MF_01084"/>
    </source>
</evidence>
<evidence type="ECO:0000313" key="10">
    <source>
        <dbReference type="Proteomes" id="UP000050301"/>
    </source>
</evidence>
<dbReference type="InterPro" id="IPR014776">
    <property type="entry name" value="4pyrrole_Mease_sub2"/>
</dbReference>
<keyword evidence="5 6" id="KW-0949">S-adenosyl-L-methionine</keyword>
<dbReference type="GO" id="GO:0032259">
    <property type="term" value="P:methylation"/>
    <property type="evidence" value="ECO:0007669"/>
    <property type="project" value="UniProtKB-KW"/>
</dbReference>
<keyword evidence="10" id="KW-1185">Reference proteome</keyword>
<comment type="catalytic activity">
    <reaction evidence="6">
        <text>2-[(3S)-amino-3-carboxypropyl]-L-histidyl-[translation elongation factor 2] + 3 S-adenosyl-L-methionine = diphthine-[translation elongation factor 2] + 3 S-adenosyl-L-homocysteine + 3 H(+)</text>
        <dbReference type="Rhea" id="RHEA:36415"/>
        <dbReference type="Rhea" id="RHEA-COMP:9749"/>
        <dbReference type="Rhea" id="RHEA-COMP:10172"/>
        <dbReference type="ChEBI" id="CHEBI:15378"/>
        <dbReference type="ChEBI" id="CHEBI:57856"/>
        <dbReference type="ChEBI" id="CHEBI:59789"/>
        <dbReference type="ChEBI" id="CHEBI:73995"/>
        <dbReference type="ChEBI" id="CHEBI:82696"/>
        <dbReference type="EC" id="2.1.1.98"/>
    </reaction>
</comment>
<evidence type="ECO:0000259" key="8">
    <source>
        <dbReference type="Pfam" id="PF00590"/>
    </source>
</evidence>
<name>A0A0Q0S129_9ARCH</name>
<dbReference type="PANTHER" id="PTHR10882:SF0">
    <property type="entry name" value="DIPHTHINE METHYL ESTER SYNTHASE"/>
    <property type="match status" value="1"/>
</dbReference>
<dbReference type="HAMAP" id="MF_01084">
    <property type="entry name" value="Diphthine_synth"/>
    <property type="match status" value="1"/>
</dbReference>
<dbReference type="RefSeq" id="WP_055040740.1">
    <property type="nucleotide sequence ID" value="NZ_LKBH01000010.1"/>
</dbReference>
<dbReference type="SUPFAM" id="SSF53790">
    <property type="entry name" value="Tetrapyrrole methylase"/>
    <property type="match status" value="1"/>
</dbReference>
<comment type="pathway">
    <text evidence="1 6">Protein modification; peptidyl-diphthamide biosynthesis.</text>
</comment>
<evidence type="ECO:0000256" key="4">
    <source>
        <dbReference type="ARBA" id="ARBA00022679"/>
    </source>
</evidence>
<comment type="caution">
    <text evidence="9">The sequence shown here is derived from an EMBL/GenBank/DDBJ whole genome shotgun (WGS) entry which is preliminary data.</text>
</comment>
<feature type="binding site" evidence="6 7">
    <location>
        <position position="87"/>
    </location>
    <ligand>
        <name>S-adenosyl-L-methionine</name>
        <dbReference type="ChEBI" id="CHEBI:59789"/>
    </ligand>
</feature>
<dbReference type="PANTHER" id="PTHR10882">
    <property type="entry name" value="DIPHTHINE SYNTHASE"/>
    <property type="match status" value="1"/>
</dbReference>
<dbReference type="UniPathway" id="UPA00559"/>
<evidence type="ECO:0000313" key="9">
    <source>
        <dbReference type="EMBL" id="KQB36779.1"/>
    </source>
</evidence>
<evidence type="ECO:0000256" key="1">
    <source>
        <dbReference type="ARBA" id="ARBA00005156"/>
    </source>
</evidence>
<dbReference type="EC" id="2.1.1.98" evidence="6"/>
<dbReference type="CDD" id="cd11647">
    <property type="entry name" value="DHP5_DphB"/>
    <property type="match status" value="1"/>
</dbReference>
<gene>
    <name evidence="6" type="primary">dphB</name>
    <name evidence="9" type="ORF">AOG55_03195</name>
</gene>
<keyword evidence="3 6" id="KW-0489">Methyltransferase</keyword>
<reference evidence="9 10" key="1">
    <citation type="submission" date="2015-09" db="EMBL/GenBank/DDBJ databases">
        <title>Heavy metals and arsenic resistance mechanisms in polyextremophilic archaea of the family Ferroplasmaceae.</title>
        <authorList>
            <person name="Bulaev A.G."/>
            <person name="Kanygina A.V."/>
        </authorList>
    </citation>
    <scope>NUCLEOTIDE SEQUENCE [LARGE SCALE GENOMIC DNA]</scope>
    <source>
        <strain evidence="9 10">BH2</strain>
    </source>
</reference>
<comment type="similarity">
    <text evidence="2 6">Belongs to the diphthine synthase family.</text>
</comment>
<dbReference type="InterPro" id="IPR004551">
    <property type="entry name" value="Dphthn_synthase"/>
</dbReference>
<dbReference type="InterPro" id="IPR000878">
    <property type="entry name" value="4pyrrol_Mease"/>
</dbReference>
<feature type="binding site" evidence="6 7">
    <location>
        <position position="84"/>
    </location>
    <ligand>
        <name>S-adenosyl-L-methionine</name>
        <dbReference type="ChEBI" id="CHEBI:59789"/>
    </ligand>
</feature>
<dbReference type="EMBL" id="LKBH01000010">
    <property type="protein sequence ID" value="KQB36779.1"/>
    <property type="molecule type" value="Genomic_DNA"/>
</dbReference>
<organism evidence="9 10">
    <name type="scientific">Acidiplasma cupricumulans</name>
    <dbReference type="NCBI Taxonomy" id="312540"/>
    <lineage>
        <taxon>Archaea</taxon>
        <taxon>Methanobacteriati</taxon>
        <taxon>Thermoplasmatota</taxon>
        <taxon>Thermoplasmata</taxon>
        <taxon>Thermoplasmatales</taxon>
        <taxon>Ferroplasmaceae</taxon>
        <taxon>Acidiplasma</taxon>
    </lineage>
</organism>
<evidence type="ECO:0000256" key="7">
    <source>
        <dbReference type="PIRSR" id="PIRSR036432-1"/>
    </source>
</evidence>
<comment type="subunit">
    <text evidence="6">Homodimer.</text>
</comment>
<sequence>MLNIIGIGLRGYKSITLEQLDAIKNSDIVYFETYTSISPENTFDYLRSITGKKLIKADRNTVESSNEIIKNALNSNVSFIVTGDALTATTHNELRLEAIKNGIDVKIFENASIFTAFPSRTGLFNYRFGPVISLPFIYENFFPLSVYDKIYKNYVNDFHTLILLDLKNGRTMEINEALDILIKMEEKRNGNIINYDTFIIAGFNIAREDEYIIAGHIKDVINKKISMSPASIILPAKLNDKEIEFVKIFCDNV</sequence>
<dbReference type="Proteomes" id="UP000050301">
    <property type="component" value="Unassembled WGS sequence"/>
</dbReference>
<dbReference type="Gene3D" id="3.30.950.10">
    <property type="entry name" value="Methyltransferase, Cobalt-precorrin-4 Transmethylase, Domain 2"/>
    <property type="match status" value="1"/>
</dbReference>
<protein>
    <recommendedName>
        <fullName evidence="6">Diphthine synthase</fullName>
        <ecNumber evidence="6">2.1.1.98</ecNumber>
    </recommendedName>
    <alternativeName>
        <fullName evidence="6">Diphthamide biosynthesis methyltransferase</fullName>
    </alternativeName>
</protein>
<dbReference type="FunCoup" id="A0A0Q0S129">
    <property type="interactions" value="172"/>
</dbReference>
<feature type="domain" description="Tetrapyrrole methylase" evidence="8">
    <location>
        <begin position="1"/>
        <end position="218"/>
    </location>
</feature>
<dbReference type="InterPro" id="IPR014777">
    <property type="entry name" value="4pyrrole_Mease_sub1"/>
</dbReference>
<feature type="binding site" evidence="6 7">
    <location>
        <position position="9"/>
    </location>
    <ligand>
        <name>S-adenosyl-L-methionine</name>
        <dbReference type="ChEBI" id="CHEBI:59789"/>
    </ligand>
</feature>
<dbReference type="AlphaFoldDB" id="A0A0Q0S129"/>
<dbReference type="NCBIfam" id="TIGR00522">
    <property type="entry name" value="dph5"/>
    <property type="match status" value="1"/>
</dbReference>
<dbReference type="Gene3D" id="3.40.1010.10">
    <property type="entry name" value="Cobalt-precorrin-4 Transmethylase, Domain 1"/>
    <property type="match status" value="1"/>
</dbReference>
<dbReference type="PIRSF" id="PIRSF036432">
    <property type="entry name" value="Diphthine_synth"/>
    <property type="match status" value="1"/>
</dbReference>